<dbReference type="PROSITE" id="PS50995">
    <property type="entry name" value="HTH_MARR_2"/>
    <property type="match status" value="1"/>
</dbReference>
<dbReference type="InterPro" id="IPR000835">
    <property type="entry name" value="HTH_MarR-typ"/>
</dbReference>
<evidence type="ECO:0000259" key="1">
    <source>
        <dbReference type="PROSITE" id="PS50995"/>
    </source>
</evidence>
<dbReference type="InterPro" id="IPR036388">
    <property type="entry name" value="WH-like_DNA-bd_sf"/>
</dbReference>
<dbReference type="SMART" id="SM00347">
    <property type="entry name" value="HTH_MARR"/>
    <property type="match status" value="1"/>
</dbReference>
<reference evidence="3" key="1">
    <citation type="journal article" date="2019" name="Int. J. Syst. Evol. Microbiol.">
        <title>The Global Catalogue of Microorganisms (GCM) 10K type strain sequencing project: providing services to taxonomists for standard genome sequencing and annotation.</title>
        <authorList>
            <consortium name="The Broad Institute Genomics Platform"/>
            <consortium name="The Broad Institute Genome Sequencing Center for Infectious Disease"/>
            <person name="Wu L."/>
            <person name="Ma J."/>
        </authorList>
    </citation>
    <scope>NUCLEOTIDE SEQUENCE [LARGE SCALE GENOMIC DNA]</scope>
    <source>
        <strain evidence="3">JCM 17695</strain>
    </source>
</reference>
<dbReference type="InterPro" id="IPR039422">
    <property type="entry name" value="MarR/SlyA-like"/>
</dbReference>
<dbReference type="PRINTS" id="PR00598">
    <property type="entry name" value="HTHMARR"/>
</dbReference>
<dbReference type="Gene3D" id="1.10.10.10">
    <property type="entry name" value="Winged helix-like DNA-binding domain superfamily/Winged helix DNA-binding domain"/>
    <property type="match status" value="1"/>
</dbReference>
<dbReference type="EMBL" id="JBHTEY010000004">
    <property type="protein sequence ID" value="MFC7614451.1"/>
    <property type="molecule type" value="Genomic_DNA"/>
</dbReference>
<feature type="domain" description="HTH marR-type" evidence="1">
    <location>
        <begin position="11"/>
        <end position="149"/>
    </location>
</feature>
<dbReference type="SUPFAM" id="SSF46785">
    <property type="entry name" value="Winged helix' DNA-binding domain"/>
    <property type="match status" value="1"/>
</dbReference>
<sequence>MSSIQEDGRARRRAVTGIKDSLRDLRAQLSLLNHRVSTRLGLRDVDLDCLELVQKQGPLTPSALARLAGLHPATLTGVLDRLQRAGWITRSRDPDGPDRRAVLVHAAKDRAADVYALYAGMNTAMDDLLAGYSDGELALLADFLERTTRAGRVATEDLTAD</sequence>
<comment type="caution">
    <text evidence="2">The sequence shown here is derived from an EMBL/GenBank/DDBJ whole genome shotgun (WGS) entry which is preliminary data.</text>
</comment>
<dbReference type="Proteomes" id="UP001596512">
    <property type="component" value="Unassembled WGS sequence"/>
</dbReference>
<keyword evidence="3" id="KW-1185">Reference proteome</keyword>
<dbReference type="Pfam" id="PF01047">
    <property type="entry name" value="MarR"/>
    <property type="match status" value="1"/>
</dbReference>
<name>A0ABW2TNR3_9PSEU</name>
<gene>
    <name evidence="2" type="ORF">ACFQV2_13895</name>
</gene>
<proteinExistence type="predicted"/>
<dbReference type="InterPro" id="IPR036390">
    <property type="entry name" value="WH_DNA-bd_sf"/>
</dbReference>
<organism evidence="2 3">
    <name type="scientific">Actinokineospora soli</name>
    <dbReference type="NCBI Taxonomy" id="1048753"/>
    <lineage>
        <taxon>Bacteria</taxon>
        <taxon>Bacillati</taxon>
        <taxon>Actinomycetota</taxon>
        <taxon>Actinomycetes</taxon>
        <taxon>Pseudonocardiales</taxon>
        <taxon>Pseudonocardiaceae</taxon>
        <taxon>Actinokineospora</taxon>
    </lineage>
</organism>
<dbReference type="PANTHER" id="PTHR33164">
    <property type="entry name" value="TRANSCRIPTIONAL REGULATOR, MARR FAMILY"/>
    <property type="match status" value="1"/>
</dbReference>
<protein>
    <submittedName>
        <fullName evidence="2">MarR family winged helix-turn-helix transcriptional regulator</fullName>
    </submittedName>
</protein>
<evidence type="ECO:0000313" key="3">
    <source>
        <dbReference type="Proteomes" id="UP001596512"/>
    </source>
</evidence>
<dbReference type="PANTHER" id="PTHR33164:SF106">
    <property type="entry name" value="TRANSCRIPTIONAL REGULATORY PROTEIN"/>
    <property type="match status" value="1"/>
</dbReference>
<accession>A0ABW2TNR3</accession>
<evidence type="ECO:0000313" key="2">
    <source>
        <dbReference type="EMBL" id="MFC7614451.1"/>
    </source>
</evidence>